<sequence length="896" mass="104275">MTDYNDEDDSLPSSPQDTEPSPRYIMMLRRELASSPLSPNQLRKQAHLSDRAANLKRKNEDVKQKVLEVRRRQEALESIAASQMVVQFAQANERRRRHLEQIRERARALRSYWRRKREDLFDLPGVPYPSEYSRFVSFDNGELTPDNDSSVDDETKYTSIQISAARTIQRAIRKKLLEKALSDSTAQSLVNSVIDFKLSYNQAIALLTGPQSKYISNLLKALGLPYTANVNGYVWFLYSIALISDFQEFTEKETASHPGFNVNINSKRRNTLTSVLPIVLYRYATRIFYELRRIQNLPLEKVKLAICLPRLTLARYWREYHYFFVLFKFNHAQAMKDIAEEALDIAATQQRIMRSLEGKEERSFRDRIHLFGNFNQLLSFSKYKSVSWAEIGDKKRLSKEILSIASHLDKLNERGRNEPELLYDTSLITDDNHLNLVVTISRGEVNFAIPPDIAISSWRQFFFEYYQQKLLDISQSRCPSSMRSGSRSVPQTQSGFNMSEVLKLSAIKLLSFAEGESFLSRCDRKLRHIFNRYYAYCQHIGDADDLHDTLKNYDQLCSLYILSEIKTVEIGQAQSYFKLFMLLLMQLLNFASVDDSAALEFVMEIEKSIDNLLVNFDFLYQYLEASLNAKWVSHCVIRDVDSYITFENFYQMAGSNCYRDNLNTNFPQLRFSQFYQFVFMNSKSKCNARLAALMIIGGTKSRPRQLSINERALRFFTIVIVNFLSSDLHFAAEQKFEFHHVDEISLLTLMQSQLKALTSTFRDLFILSCLASMLHLSKKQASTLRSLAENYDDVWSIQHLSGMEKHLSDFQWKYMVQALLQLSERKLKVFDIFTTKLRDALMSTGEPQDFFDKNFPYFAGEWRDIHGNIGNMCTVFYVLYRPILNWIYSDLGCPIE</sequence>
<feature type="region of interest" description="Disordered" evidence="2">
    <location>
        <begin position="1"/>
        <end position="22"/>
    </location>
</feature>
<dbReference type="EMBL" id="LT635764">
    <property type="protein sequence ID" value="SGZ50488.1"/>
    <property type="molecule type" value="Genomic_DNA"/>
</dbReference>
<proteinExistence type="predicted"/>
<gene>
    <name evidence="3" type="ORF">SAMEA4029009_CIC11G00000004618</name>
</gene>
<organism evidence="3 4">
    <name type="scientific">Sungouiella intermedia</name>
    <dbReference type="NCBI Taxonomy" id="45354"/>
    <lineage>
        <taxon>Eukaryota</taxon>
        <taxon>Fungi</taxon>
        <taxon>Dikarya</taxon>
        <taxon>Ascomycota</taxon>
        <taxon>Saccharomycotina</taxon>
        <taxon>Pichiomycetes</taxon>
        <taxon>Metschnikowiaceae</taxon>
        <taxon>Sungouiella</taxon>
    </lineage>
</organism>
<evidence type="ECO:0000313" key="3">
    <source>
        <dbReference type="EMBL" id="SGZ50488.1"/>
    </source>
</evidence>
<reference evidence="4" key="1">
    <citation type="submission" date="2016-10" db="EMBL/GenBank/DDBJ databases">
        <authorList>
            <person name="Geijer C."/>
            <person name="Jareborg N."/>
            <person name="Dainat J."/>
        </authorList>
    </citation>
    <scope>NUCLEOTIDE SEQUENCE [LARGE SCALE GENOMIC DNA]</scope>
    <source>
        <strain evidence="4">PYCC 4715</strain>
    </source>
</reference>
<keyword evidence="1" id="KW-0175">Coiled coil</keyword>
<dbReference type="AlphaFoldDB" id="A0A1L0D3F4"/>
<accession>A0A1L0D3F4</accession>
<feature type="compositionally biased region" description="Acidic residues" evidence="2">
    <location>
        <begin position="1"/>
        <end position="10"/>
    </location>
</feature>
<evidence type="ECO:0000313" key="4">
    <source>
        <dbReference type="Proteomes" id="UP000182259"/>
    </source>
</evidence>
<name>A0A1L0D3F4_9ASCO</name>
<evidence type="ECO:0000256" key="2">
    <source>
        <dbReference type="SAM" id="MobiDB-lite"/>
    </source>
</evidence>
<protein>
    <submittedName>
        <fullName evidence="3">CIC11C00000004618</fullName>
    </submittedName>
</protein>
<evidence type="ECO:0000256" key="1">
    <source>
        <dbReference type="SAM" id="Coils"/>
    </source>
</evidence>
<dbReference type="Proteomes" id="UP000182259">
    <property type="component" value="Chromosome I"/>
</dbReference>
<feature type="coiled-coil region" evidence="1">
    <location>
        <begin position="45"/>
        <end position="72"/>
    </location>
</feature>